<organism evidence="1 2">
    <name type="scientific">Sorangium cellulosum</name>
    <name type="common">Polyangium cellulosum</name>
    <dbReference type="NCBI Taxonomy" id="56"/>
    <lineage>
        <taxon>Bacteria</taxon>
        <taxon>Pseudomonadati</taxon>
        <taxon>Myxococcota</taxon>
        <taxon>Polyangia</taxon>
        <taxon>Polyangiales</taxon>
        <taxon>Polyangiaceae</taxon>
        <taxon>Sorangium</taxon>
    </lineage>
</organism>
<evidence type="ECO:0008006" key="3">
    <source>
        <dbReference type="Google" id="ProtNLM"/>
    </source>
</evidence>
<dbReference type="Proteomes" id="UP000075420">
    <property type="component" value="Unassembled WGS sequence"/>
</dbReference>
<name>A0A150PCX1_SORCE</name>
<protein>
    <recommendedName>
        <fullName evidence="3">AAA domain-containing protein</fullName>
    </recommendedName>
</protein>
<gene>
    <name evidence="1" type="ORF">BE08_13380</name>
</gene>
<reference evidence="1 2" key="1">
    <citation type="submission" date="2014-02" db="EMBL/GenBank/DDBJ databases">
        <title>The small core and large imbalanced accessory genome model reveals a collaborative survival strategy of Sorangium cellulosum strains in nature.</title>
        <authorList>
            <person name="Han K."/>
            <person name="Peng R."/>
            <person name="Blom J."/>
            <person name="Li Y.-Z."/>
        </authorList>
    </citation>
    <scope>NUCLEOTIDE SEQUENCE [LARGE SCALE GENOMIC DNA]</scope>
    <source>
        <strain evidence="1 2">So0157-25</strain>
    </source>
</reference>
<proteinExistence type="predicted"/>
<accession>A0A150PCX1</accession>
<dbReference type="EMBL" id="JELY01002134">
    <property type="protein sequence ID" value="KYF53492.1"/>
    <property type="molecule type" value="Genomic_DNA"/>
</dbReference>
<evidence type="ECO:0000313" key="2">
    <source>
        <dbReference type="Proteomes" id="UP000075420"/>
    </source>
</evidence>
<evidence type="ECO:0000313" key="1">
    <source>
        <dbReference type="EMBL" id="KYF53492.1"/>
    </source>
</evidence>
<sequence>MARPPDVRRLIEKKRCFVLHAPRQVGKTTTLLSLGRELTAEGRYHLTQCQPWLINALGQQLTEVLVQDPTQPITADHVEQARSS</sequence>
<dbReference type="AlphaFoldDB" id="A0A150PCX1"/>
<comment type="caution">
    <text evidence="1">The sequence shown here is derived from an EMBL/GenBank/DDBJ whole genome shotgun (WGS) entry which is preliminary data.</text>
</comment>